<evidence type="ECO:0000313" key="3">
    <source>
        <dbReference type="Proteomes" id="UP001189429"/>
    </source>
</evidence>
<accession>A0ABN9VEQ6</accession>
<evidence type="ECO:0000256" key="1">
    <source>
        <dbReference type="SAM" id="MobiDB-lite"/>
    </source>
</evidence>
<evidence type="ECO:0000313" key="2">
    <source>
        <dbReference type="EMBL" id="CAK0870434.1"/>
    </source>
</evidence>
<reference evidence="2" key="1">
    <citation type="submission" date="2023-10" db="EMBL/GenBank/DDBJ databases">
        <authorList>
            <person name="Chen Y."/>
            <person name="Shah S."/>
            <person name="Dougan E. K."/>
            <person name="Thang M."/>
            <person name="Chan C."/>
        </authorList>
    </citation>
    <scope>NUCLEOTIDE SEQUENCE [LARGE SCALE GENOMIC DNA]</scope>
</reference>
<keyword evidence="3" id="KW-1185">Reference proteome</keyword>
<proteinExistence type="predicted"/>
<sequence>EASSSANDSAPEMGLHLGAAEPAPLAYTEEVEGICRKCCSCHKIKALIEGNDVRGKCDFSGNKSQWRCSECNNLKSRIARIQASAHAIAGWNDVKEAARASFMGRAAGLMKDDLRKAMSEAVTRTSIQRRTLSFKASGDYINIEKLEDEVKEPTERESIRNNAPRLVCPISNNTNIWIPVYSATQQEDRIEQEERSQRAETEHVARAKVKAKAKAKGKARAQAASGKEAEEGAAEAAAGEEADGAAGAEPVAKRRRRSGKGPGEEKPEDKTPKEKPIKELTPQQNERLQTIEGKLQDTSLHLHATICEANGHKGTKVPTDTLDKANEVAAEVEKLVKTASDMHAAGKAPQGVVATFFKDAKNAMDEAKGLSAKMCSLISD</sequence>
<dbReference type="EMBL" id="CAUYUJ010016961">
    <property type="protein sequence ID" value="CAK0870434.1"/>
    <property type="molecule type" value="Genomic_DNA"/>
</dbReference>
<feature type="compositionally biased region" description="Basic residues" evidence="1">
    <location>
        <begin position="206"/>
        <end position="219"/>
    </location>
</feature>
<dbReference type="Proteomes" id="UP001189429">
    <property type="component" value="Unassembled WGS sequence"/>
</dbReference>
<gene>
    <name evidence="2" type="ORF">PCOR1329_LOCUS56554</name>
</gene>
<name>A0ABN9VEQ6_9DINO</name>
<feature type="non-terminal residue" evidence="2">
    <location>
        <position position="1"/>
    </location>
</feature>
<feature type="region of interest" description="Disordered" evidence="1">
    <location>
        <begin position="188"/>
        <end position="284"/>
    </location>
</feature>
<organism evidence="2 3">
    <name type="scientific">Prorocentrum cordatum</name>
    <dbReference type="NCBI Taxonomy" id="2364126"/>
    <lineage>
        <taxon>Eukaryota</taxon>
        <taxon>Sar</taxon>
        <taxon>Alveolata</taxon>
        <taxon>Dinophyceae</taxon>
        <taxon>Prorocentrales</taxon>
        <taxon>Prorocentraceae</taxon>
        <taxon>Prorocentrum</taxon>
    </lineage>
</organism>
<comment type="caution">
    <text evidence="2">The sequence shown here is derived from an EMBL/GenBank/DDBJ whole genome shotgun (WGS) entry which is preliminary data.</text>
</comment>
<feature type="compositionally biased region" description="Basic and acidic residues" evidence="1">
    <location>
        <begin position="262"/>
        <end position="278"/>
    </location>
</feature>
<feature type="compositionally biased region" description="Basic and acidic residues" evidence="1">
    <location>
        <begin position="188"/>
        <end position="205"/>
    </location>
</feature>
<protein>
    <submittedName>
        <fullName evidence="2">Uncharacterized protein</fullName>
    </submittedName>
</protein>